<organism evidence="3 4">
    <name type="scientific">Candidatus Buchananbacteria bacterium RIFCSPHIGHO2_01_FULL_44_11</name>
    <dbReference type="NCBI Taxonomy" id="1797535"/>
    <lineage>
        <taxon>Bacteria</taxon>
        <taxon>Candidatus Buchananiibacteriota</taxon>
    </lineage>
</organism>
<dbReference type="PROSITE" id="PS00893">
    <property type="entry name" value="NUDIX_BOX"/>
    <property type="match status" value="1"/>
</dbReference>
<dbReference type="PROSITE" id="PS51462">
    <property type="entry name" value="NUDIX"/>
    <property type="match status" value="1"/>
</dbReference>
<gene>
    <name evidence="3" type="ORF">A2744_04220</name>
</gene>
<dbReference type="InterPro" id="IPR015797">
    <property type="entry name" value="NUDIX_hydrolase-like_dom_sf"/>
</dbReference>
<evidence type="ECO:0000313" key="3">
    <source>
        <dbReference type="EMBL" id="OGY45381.1"/>
    </source>
</evidence>
<protein>
    <recommendedName>
        <fullName evidence="2">Nudix hydrolase domain-containing protein</fullName>
    </recommendedName>
</protein>
<dbReference type="Gene3D" id="3.90.79.10">
    <property type="entry name" value="Nucleoside Triphosphate Pyrophosphohydrolase"/>
    <property type="match status" value="1"/>
</dbReference>
<dbReference type="AlphaFoldDB" id="A0A1G1XZI8"/>
<evidence type="ECO:0000259" key="2">
    <source>
        <dbReference type="PROSITE" id="PS51462"/>
    </source>
</evidence>
<dbReference type="EMBL" id="MHIE01000021">
    <property type="protein sequence ID" value="OGY45381.1"/>
    <property type="molecule type" value="Genomic_DNA"/>
</dbReference>
<dbReference type="STRING" id="1797535.A2744_04220"/>
<dbReference type="Proteomes" id="UP000178240">
    <property type="component" value="Unassembled WGS sequence"/>
</dbReference>
<dbReference type="InterPro" id="IPR020084">
    <property type="entry name" value="NUDIX_hydrolase_CS"/>
</dbReference>
<comment type="caution">
    <text evidence="3">The sequence shown here is derived from an EMBL/GenBank/DDBJ whole genome shotgun (WGS) entry which is preliminary data.</text>
</comment>
<evidence type="ECO:0000313" key="4">
    <source>
        <dbReference type="Proteomes" id="UP000178240"/>
    </source>
</evidence>
<name>A0A1G1XZI8_9BACT</name>
<evidence type="ECO:0000256" key="1">
    <source>
        <dbReference type="ARBA" id="ARBA00022801"/>
    </source>
</evidence>
<feature type="domain" description="Nudix hydrolase" evidence="2">
    <location>
        <begin position="2"/>
        <end position="133"/>
    </location>
</feature>
<accession>A0A1G1XZI8</accession>
<dbReference type="InterPro" id="IPR000086">
    <property type="entry name" value="NUDIX_hydrolase_dom"/>
</dbReference>
<proteinExistence type="predicted"/>
<dbReference type="SUPFAM" id="SSF55811">
    <property type="entry name" value="Nudix"/>
    <property type="match status" value="1"/>
</dbReference>
<dbReference type="GO" id="GO:0016787">
    <property type="term" value="F:hydrolase activity"/>
    <property type="evidence" value="ECO:0007669"/>
    <property type="project" value="UniProtKB-KW"/>
</dbReference>
<keyword evidence="1" id="KW-0378">Hydrolase</keyword>
<dbReference type="Pfam" id="PF00293">
    <property type="entry name" value="NUDIX"/>
    <property type="match status" value="1"/>
</dbReference>
<reference evidence="3 4" key="1">
    <citation type="journal article" date="2016" name="Nat. Commun.">
        <title>Thousands of microbial genomes shed light on interconnected biogeochemical processes in an aquifer system.</title>
        <authorList>
            <person name="Anantharaman K."/>
            <person name="Brown C.T."/>
            <person name="Hug L.A."/>
            <person name="Sharon I."/>
            <person name="Castelle C.J."/>
            <person name="Probst A.J."/>
            <person name="Thomas B.C."/>
            <person name="Singh A."/>
            <person name="Wilkins M.J."/>
            <person name="Karaoz U."/>
            <person name="Brodie E.L."/>
            <person name="Williams K.H."/>
            <person name="Hubbard S.S."/>
            <person name="Banfield J.F."/>
        </authorList>
    </citation>
    <scope>NUCLEOTIDE SEQUENCE [LARGE SCALE GENOMIC DNA]</scope>
</reference>
<sequence>MENKRQTSILIPYKIEGDKILVYLQKRSKDAKRSPDYFGFFGGGLENDENPEQALQREMREEINLVPAGYSFFGKYEFERSIKHIFILEVDDSFEQKIQILEGDYGRYFSEQEVSDEPKLIEEDKVVLGDLFKKCHEE</sequence>